<organism evidence="1 2">
    <name type="scientific">Flavilitoribacter nigricans (strain ATCC 23147 / DSM 23189 / NBRC 102662 / NCIMB 1420 / SS-2)</name>
    <name type="common">Lewinella nigricans</name>
    <dbReference type="NCBI Taxonomy" id="1122177"/>
    <lineage>
        <taxon>Bacteria</taxon>
        <taxon>Pseudomonadati</taxon>
        <taxon>Bacteroidota</taxon>
        <taxon>Saprospiria</taxon>
        <taxon>Saprospirales</taxon>
        <taxon>Lewinellaceae</taxon>
        <taxon>Flavilitoribacter</taxon>
    </lineage>
</organism>
<reference evidence="1 2" key="1">
    <citation type="submission" date="2017-10" db="EMBL/GenBank/DDBJ databases">
        <title>The draft genome sequence of Lewinella nigricans NBRC 102662.</title>
        <authorList>
            <person name="Wang K."/>
        </authorList>
    </citation>
    <scope>NUCLEOTIDE SEQUENCE [LARGE SCALE GENOMIC DNA]</scope>
    <source>
        <strain evidence="1 2">NBRC 102662</strain>
    </source>
</reference>
<dbReference type="RefSeq" id="WP_099149716.1">
    <property type="nucleotide sequence ID" value="NZ_PDUD01000013.1"/>
</dbReference>
<dbReference type="Gene3D" id="3.60.21.10">
    <property type="match status" value="1"/>
</dbReference>
<dbReference type="InterPro" id="IPR029052">
    <property type="entry name" value="Metallo-depent_PP-like"/>
</dbReference>
<dbReference type="SUPFAM" id="SSF56300">
    <property type="entry name" value="Metallo-dependent phosphatases"/>
    <property type="match status" value="1"/>
</dbReference>
<comment type="caution">
    <text evidence="1">The sequence shown here is derived from an EMBL/GenBank/DDBJ whole genome shotgun (WGS) entry which is preliminary data.</text>
</comment>
<accession>A0A2D0NEQ9</accession>
<dbReference type="OrthoDB" id="5380073at2"/>
<keyword evidence="2" id="KW-1185">Reference proteome</keyword>
<name>A0A2D0NEQ9_FLAN2</name>
<sequence>MKTYFTADWHLGEDRIGINGKPDFFDRPVFSTEEQDKLMIENFKSVFRDGDELYHLGDVVYDMSERTLPILRDLKGRYPNSRFTLITGNYDDGRTGDLGLSLFDFIYPDKIIDLPGIGITYLNHYPNQCLDQVYNADLCLTAHIHGLWRVQKGMINVGVDVWNYKPVSLDRLAFYANAMKNVYDNNVFVYSS</sequence>
<protein>
    <recommendedName>
        <fullName evidence="3">Calcineurin-like phosphoesterase domain-containing protein</fullName>
    </recommendedName>
</protein>
<evidence type="ECO:0000313" key="1">
    <source>
        <dbReference type="EMBL" id="PHN06965.1"/>
    </source>
</evidence>
<dbReference type="Proteomes" id="UP000223913">
    <property type="component" value="Unassembled WGS sequence"/>
</dbReference>
<evidence type="ECO:0008006" key="3">
    <source>
        <dbReference type="Google" id="ProtNLM"/>
    </source>
</evidence>
<gene>
    <name evidence="1" type="ORF">CRP01_09115</name>
</gene>
<evidence type="ECO:0000313" key="2">
    <source>
        <dbReference type="Proteomes" id="UP000223913"/>
    </source>
</evidence>
<proteinExistence type="predicted"/>
<dbReference type="AlphaFoldDB" id="A0A2D0NEQ9"/>
<dbReference type="EMBL" id="PDUD01000013">
    <property type="protein sequence ID" value="PHN06965.1"/>
    <property type="molecule type" value="Genomic_DNA"/>
</dbReference>